<dbReference type="Gene3D" id="3.10.10.10">
    <property type="entry name" value="HIV Type 1 Reverse Transcriptase, subunit A, domain 1"/>
    <property type="match status" value="1"/>
</dbReference>
<dbReference type="Pfam" id="PF08284">
    <property type="entry name" value="RVP_2"/>
    <property type="match status" value="1"/>
</dbReference>
<dbReference type="InterPro" id="IPR032567">
    <property type="entry name" value="RTL1-rel"/>
</dbReference>
<dbReference type="GO" id="GO:0003964">
    <property type="term" value="F:RNA-directed DNA polymerase activity"/>
    <property type="evidence" value="ECO:0007669"/>
    <property type="project" value="UniProtKB-KW"/>
</dbReference>
<organism evidence="1">
    <name type="scientific">Tanacetum cinerariifolium</name>
    <name type="common">Dalmatian daisy</name>
    <name type="synonym">Chrysanthemum cinerariifolium</name>
    <dbReference type="NCBI Taxonomy" id="118510"/>
    <lineage>
        <taxon>Eukaryota</taxon>
        <taxon>Viridiplantae</taxon>
        <taxon>Streptophyta</taxon>
        <taxon>Embryophyta</taxon>
        <taxon>Tracheophyta</taxon>
        <taxon>Spermatophyta</taxon>
        <taxon>Magnoliopsida</taxon>
        <taxon>eudicotyledons</taxon>
        <taxon>Gunneridae</taxon>
        <taxon>Pentapetalae</taxon>
        <taxon>asterids</taxon>
        <taxon>campanulids</taxon>
        <taxon>Asterales</taxon>
        <taxon>Asteraceae</taxon>
        <taxon>Asteroideae</taxon>
        <taxon>Anthemideae</taxon>
        <taxon>Anthemidinae</taxon>
        <taxon>Tanacetum</taxon>
    </lineage>
</organism>
<dbReference type="PANTHER" id="PTHR15503">
    <property type="entry name" value="LDOC1 RELATED"/>
    <property type="match status" value="1"/>
</dbReference>
<name>A0A699KCN2_TANCI</name>
<accession>A0A699KCN2</accession>
<protein>
    <submittedName>
        <fullName evidence="1">Putative reverse transcriptase domain-containing protein</fullName>
    </submittedName>
</protein>
<dbReference type="PANTHER" id="PTHR15503:SF45">
    <property type="entry name" value="RNA-DIRECTED DNA POLYMERASE HOMOLOG"/>
    <property type="match status" value="1"/>
</dbReference>
<evidence type="ECO:0000313" key="1">
    <source>
        <dbReference type="EMBL" id="GFA88056.1"/>
    </source>
</evidence>
<dbReference type="EMBL" id="BKCJ010506295">
    <property type="protein sequence ID" value="GFA88056.1"/>
    <property type="molecule type" value="Genomic_DNA"/>
</dbReference>
<gene>
    <name evidence="1" type="ORF">Tci_660028</name>
</gene>
<dbReference type="AlphaFoldDB" id="A0A699KCN2"/>
<reference evidence="1" key="1">
    <citation type="journal article" date="2019" name="Sci. Rep.">
        <title>Draft genome of Tanacetum cinerariifolium, the natural source of mosquito coil.</title>
        <authorList>
            <person name="Yamashiro T."/>
            <person name="Shiraishi A."/>
            <person name="Satake H."/>
            <person name="Nakayama K."/>
        </authorList>
    </citation>
    <scope>NUCLEOTIDE SEQUENCE</scope>
</reference>
<sequence>MAIEGGHVRGNNGNLTHRRAFVIRAEEARQDPNIVRGTFTLNNPYATTLFNSSADYSFVSTTFIPVLDIEPSNIGCSYEIEIANGQLIEINKVTRSCKLEIKVPVAKSPYRLAPSEMEELSSQLRELQDKGFIRPSSSPWGAPVLFFKKKNGSFRMCIDYIELNKLTIKNCYPLLRIDD</sequence>
<proteinExistence type="predicted"/>
<keyword evidence="1" id="KW-0548">Nucleotidyltransferase</keyword>
<keyword evidence="1" id="KW-0695">RNA-directed DNA polymerase</keyword>
<dbReference type="InterPro" id="IPR043502">
    <property type="entry name" value="DNA/RNA_pol_sf"/>
</dbReference>
<dbReference type="SUPFAM" id="SSF56672">
    <property type="entry name" value="DNA/RNA polymerases"/>
    <property type="match status" value="1"/>
</dbReference>
<keyword evidence="1" id="KW-0808">Transferase</keyword>
<comment type="caution">
    <text evidence="1">The sequence shown here is derived from an EMBL/GenBank/DDBJ whole genome shotgun (WGS) entry which is preliminary data.</text>
</comment>